<evidence type="ECO:0008006" key="4">
    <source>
        <dbReference type="Google" id="ProtNLM"/>
    </source>
</evidence>
<dbReference type="EMBL" id="RYZH01000032">
    <property type="protein sequence ID" value="RUL86273.1"/>
    <property type="molecule type" value="Genomic_DNA"/>
</dbReference>
<evidence type="ECO:0000313" key="3">
    <source>
        <dbReference type="Proteomes" id="UP000280296"/>
    </source>
</evidence>
<dbReference type="RefSeq" id="WP_126726508.1">
    <property type="nucleotide sequence ID" value="NZ_RYZH01000032.1"/>
</dbReference>
<dbReference type="AlphaFoldDB" id="A0A432MHH6"/>
<protein>
    <recommendedName>
        <fullName evidence="4">Secreted protein</fullName>
    </recommendedName>
</protein>
<dbReference type="Proteomes" id="UP000280296">
    <property type="component" value="Unassembled WGS sequence"/>
</dbReference>
<sequence length="110" mass="12136">MRSLRPLLLALALLLLASAPGRAQWFWGASSDSGFSGPYAGDSAIWAYPTDLSNGPSPDYSPIFNSAAASRPRPDLKPSPYARSPLDLLRFNRPFGDKHHKKSHRLFGRR</sequence>
<comment type="caution">
    <text evidence="2">The sequence shown here is derived from an EMBL/GenBank/DDBJ whole genome shotgun (WGS) entry which is preliminary data.</text>
</comment>
<name>A0A432MHH6_9BACT</name>
<feature type="signal peptide" evidence="1">
    <location>
        <begin position="1"/>
        <end position="23"/>
    </location>
</feature>
<reference evidence="2 3" key="2">
    <citation type="submission" date="2019-01" db="EMBL/GenBank/DDBJ databases">
        <title>Tautonia sociabilis, a novel thermotolerant planctomycete of Isosphaeraceae family, isolated from a 4000 m deep subterranean habitat.</title>
        <authorList>
            <person name="Kovaleva O.L."/>
            <person name="Elcheninov A.G."/>
            <person name="Van Heerden E."/>
            <person name="Toshchakov S.V."/>
            <person name="Novikov A."/>
            <person name="Bonch-Osmolovskaya E.A."/>
            <person name="Kublanov I.V."/>
        </authorList>
    </citation>
    <scope>NUCLEOTIDE SEQUENCE [LARGE SCALE GENOMIC DNA]</scope>
    <source>
        <strain evidence="2 3">GM2012</strain>
    </source>
</reference>
<keyword evidence="3" id="KW-1185">Reference proteome</keyword>
<gene>
    <name evidence="2" type="ORF">TsocGM_16195</name>
</gene>
<accession>A0A432MHH6</accession>
<reference evidence="2 3" key="1">
    <citation type="submission" date="2018-12" db="EMBL/GenBank/DDBJ databases">
        <authorList>
            <person name="Toschakov S.V."/>
        </authorList>
    </citation>
    <scope>NUCLEOTIDE SEQUENCE [LARGE SCALE GENOMIC DNA]</scope>
    <source>
        <strain evidence="2 3">GM2012</strain>
    </source>
</reference>
<keyword evidence="1" id="KW-0732">Signal</keyword>
<feature type="chain" id="PRO_5019019650" description="Secreted protein" evidence="1">
    <location>
        <begin position="24"/>
        <end position="110"/>
    </location>
</feature>
<evidence type="ECO:0000256" key="1">
    <source>
        <dbReference type="SAM" id="SignalP"/>
    </source>
</evidence>
<dbReference type="OrthoDB" id="9858247at2"/>
<organism evidence="2 3">
    <name type="scientific">Tautonia sociabilis</name>
    <dbReference type="NCBI Taxonomy" id="2080755"/>
    <lineage>
        <taxon>Bacteria</taxon>
        <taxon>Pseudomonadati</taxon>
        <taxon>Planctomycetota</taxon>
        <taxon>Planctomycetia</taxon>
        <taxon>Isosphaerales</taxon>
        <taxon>Isosphaeraceae</taxon>
        <taxon>Tautonia</taxon>
    </lineage>
</organism>
<evidence type="ECO:0000313" key="2">
    <source>
        <dbReference type="EMBL" id="RUL86273.1"/>
    </source>
</evidence>
<proteinExistence type="predicted"/>